<keyword evidence="3" id="KW-1185">Reference proteome</keyword>
<feature type="region of interest" description="Disordered" evidence="1">
    <location>
        <begin position="107"/>
        <end position="211"/>
    </location>
</feature>
<feature type="compositionally biased region" description="Basic and acidic residues" evidence="1">
    <location>
        <begin position="354"/>
        <end position="367"/>
    </location>
</feature>
<name>A0AAN9KJU4_CLITE</name>
<gene>
    <name evidence="2" type="ORF">RJT34_01926</name>
</gene>
<dbReference type="AlphaFoldDB" id="A0AAN9KJU4"/>
<dbReference type="Proteomes" id="UP001359559">
    <property type="component" value="Unassembled WGS sequence"/>
</dbReference>
<protein>
    <submittedName>
        <fullName evidence="2">Uncharacterized protein</fullName>
    </submittedName>
</protein>
<sequence length="367" mass="40648">MSNDAQGSSEEGKQETNSIGEVIRTRVSDLEEDVAESRDDQTSLVEGENEGLGSGLHGSLVDKHEEVVCVEHEESLEIEAKDVKEISHYMDNETAKGSEVKVIDMTLELDHPKVTPVRRESNAAKVKKKPVAPTSKASQISTPRSSKPTLTPIKTFSSAPLTRRGNSPSISRRKINSTGDSKKVPSKSLHMSLSLAPSKPDPAPHTTMRKSLIMEKMADKDIVKRAFKTFQNHCNQPKTSGEDKSLVKEKVPSRGTEPRIKTSTASRKENGQSLKVDNTGKRNGNGVRTTLGLKSESRAEKGKESPRKVEEKFNAKEVERTHIQLKSKEEKQKHNFKATSLPALHRGQKVLSKSHPEKGNVKIEKWR</sequence>
<feature type="region of interest" description="Disordered" evidence="1">
    <location>
        <begin position="229"/>
        <end position="367"/>
    </location>
</feature>
<feature type="region of interest" description="Disordered" evidence="1">
    <location>
        <begin position="1"/>
        <end position="60"/>
    </location>
</feature>
<accession>A0AAN9KJU4</accession>
<evidence type="ECO:0000256" key="1">
    <source>
        <dbReference type="SAM" id="MobiDB-lite"/>
    </source>
</evidence>
<feature type="compositionally biased region" description="Basic and acidic residues" evidence="1">
    <location>
        <begin position="240"/>
        <end position="270"/>
    </location>
</feature>
<organism evidence="2 3">
    <name type="scientific">Clitoria ternatea</name>
    <name type="common">Butterfly pea</name>
    <dbReference type="NCBI Taxonomy" id="43366"/>
    <lineage>
        <taxon>Eukaryota</taxon>
        <taxon>Viridiplantae</taxon>
        <taxon>Streptophyta</taxon>
        <taxon>Embryophyta</taxon>
        <taxon>Tracheophyta</taxon>
        <taxon>Spermatophyta</taxon>
        <taxon>Magnoliopsida</taxon>
        <taxon>eudicotyledons</taxon>
        <taxon>Gunneridae</taxon>
        <taxon>Pentapetalae</taxon>
        <taxon>rosids</taxon>
        <taxon>fabids</taxon>
        <taxon>Fabales</taxon>
        <taxon>Fabaceae</taxon>
        <taxon>Papilionoideae</taxon>
        <taxon>50 kb inversion clade</taxon>
        <taxon>NPAAA clade</taxon>
        <taxon>indigoferoid/millettioid clade</taxon>
        <taxon>Phaseoleae</taxon>
        <taxon>Clitoria</taxon>
    </lineage>
</organism>
<feature type="compositionally biased region" description="Polar residues" evidence="1">
    <location>
        <begin position="139"/>
        <end position="170"/>
    </location>
</feature>
<feature type="compositionally biased region" description="Basic and acidic residues" evidence="1">
    <location>
        <begin position="107"/>
        <end position="122"/>
    </location>
</feature>
<feature type="compositionally biased region" description="Polar residues" evidence="1">
    <location>
        <begin position="229"/>
        <end position="239"/>
    </location>
</feature>
<proteinExistence type="predicted"/>
<feature type="compositionally biased region" description="Polar residues" evidence="1">
    <location>
        <begin position="1"/>
        <end position="19"/>
    </location>
</feature>
<evidence type="ECO:0000313" key="3">
    <source>
        <dbReference type="Proteomes" id="UP001359559"/>
    </source>
</evidence>
<dbReference type="PANTHER" id="PTHR47286">
    <property type="entry name" value="F3I6.9 PROTEIN"/>
    <property type="match status" value="1"/>
</dbReference>
<dbReference type="PANTHER" id="PTHR47286:SF2">
    <property type="entry name" value="F3I6.9 PROTEIN"/>
    <property type="match status" value="1"/>
</dbReference>
<feature type="compositionally biased region" description="Basic and acidic residues" evidence="1">
    <location>
        <begin position="295"/>
        <end position="333"/>
    </location>
</feature>
<comment type="caution">
    <text evidence="2">The sequence shown here is derived from an EMBL/GenBank/DDBJ whole genome shotgun (WGS) entry which is preliminary data.</text>
</comment>
<feature type="compositionally biased region" description="Basic and acidic residues" evidence="1">
    <location>
        <begin position="23"/>
        <end position="41"/>
    </location>
</feature>
<evidence type="ECO:0000313" key="2">
    <source>
        <dbReference type="EMBL" id="KAK7317573.1"/>
    </source>
</evidence>
<reference evidence="2 3" key="1">
    <citation type="submission" date="2024-01" db="EMBL/GenBank/DDBJ databases">
        <title>The genomes of 5 underutilized Papilionoideae crops provide insights into root nodulation and disease resistance.</title>
        <authorList>
            <person name="Yuan L."/>
        </authorList>
    </citation>
    <scope>NUCLEOTIDE SEQUENCE [LARGE SCALE GENOMIC DNA]</scope>
    <source>
        <strain evidence="2">LY-2023</strain>
        <tissue evidence="2">Leaf</tissue>
    </source>
</reference>
<dbReference type="EMBL" id="JAYKXN010000001">
    <property type="protein sequence ID" value="KAK7317573.1"/>
    <property type="molecule type" value="Genomic_DNA"/>
</dbReference>